<dbReference type="EMBL" id="JBJQND010000002">
    <property type="protein sequence ID" value="KAL3884851.1"/>
    <property type="molecule type" value="Genomic_DNA"/>
</dbReference>
<keyword evidence="1" id="KW-1133">Transmembrane helix</keyword>
<feature type="transmembrane region" description="Helical" evidence="1">
    <location>
        <begin position="341"/>
        <end position="364"/>
    </location>
</feature>
<proteinExistence type="predicted"/>
<gene>
    <name evidence="3" type="ORF">ACJMK2_024952</name>
</gene>
<accession>A0ABD3XGW3</accession>
<reference evidence="3 4" key="1">
    <citation type="submission" date="2024-11" db="EMBL/GenBank/DDBJ databases">
        <title>Chromosome-level genome assembly of the freshwater bivalve Anodonta woodiana.</title>
        <authorList>
            <person name="Chen X."/>
        </authorList>
    </citation>
    <scope>NUCLEOTIDE SEQUENCE [LARGE SCALE GENOMIC DNA]</scope>
    <source>
        <strain evidence="3">MN2024</strain>
        <tissue evidence="3">Gills</tissue>
    </source>
</reference>
<dbReference type="AlphaFoldDB" id="A0ABD3XGW3"/>
<keyword evidence="1" id="KW-0472">Membrane</keyword>
<evidence type="ECO:0000256" key="1">
    <source>
        <dbReference type="SAM" id="Phobius"/>
    </source>
</evidence>
<keyword evidence="2" id="KW-0732">Signal</keyword>
<evidence type="ECO:0000313" key="3">
    <source>
        <dbReference type="EMBL" id="KAL3884851.1"/>
    </source>
</evidence>
<organism evidence="3 4">
    <name type="scientific">Sinanodonta woodiana</name>
    <name type="common">Chinese pond mussel</name>
    <name type="synonym">Anodonta woodiana</name>
    <dbReference type="NCBI Taxonomy" id="1069815"/>
    <lineage>
        <taxon>Eukaryota</taxon>
        <taxon>Metazoa</taxon>
        <taxon>Spiralia</taxon>
        <taxon>Lophotrochozoa</taxon>
        <taxon>Mollusca</taxon>
        <taxon>Bivalvia</taxon>
        <taxon>Autobranchia</taxon>
        <taxon>Heteroconchia</taxon>
        <taxon>Palaeoheterodonta</taxon>
        <taxon>Unionida</taxon>
        <taxon>Unionoidea</taxon>
        <taxon>Unionidae</taxon>
        <taxon>Unioninae</taxon>
        <taxon>Sinanodonta</taxon>
    </lineage>
</organism>
<keyword evidence="1" id="KW-0812">Transmembrane</keyword>
<sequence>MAIVIRICVLFMLHGIADPKEWRNETSSVNGRNVTVCMDGFQIKGTQGLEINFAGFISKHHVSNVMIYNPLKDQSYQMSVNRNYTGRIEKLTIDKHQVCNEFLANPVKNHSEQMRINKHDTGEINVFKMNISLSFHLRHVTFMDSGTYTVTTMEDSVVKGGTRLFVARHTMFGQDGSSMNITFMCNKRNISSITIEMMLFNIFFPVVIYDVSHANCTKFGEVLKNRIESCLLSGITFTLTIRSVTWLDRGMYIAWDDMKFLMDSIFIEIEDTKTSSLETRKGYVTLPSTVKRPTVSMKFTKGTDTKTSSLENSSPYVTIPSTLNGPNDTPRFEKEINEQTLILVSAIVVVAVAAFLAVIAFWMIRHRKVPTTEIERKSTANSSGNLYRNDNKFIPPETTRLALETNDNAVNLTDAIKGQANIRRKEENIIHRRFDCADSSTTRTTLNVQIDSCAHLYDYISEKHDYCWPRESNIRVSWLSTESVAEQRVEYDYVVQHSFMTLRPPAPDPLLSRKFKFRSTNDHSISWYKRINLKSGSRLDPSYSLTNIERHMESNCTLSRLEKERCHSIHELAPSRYFEFECIRATGTMNSPSWLRYNVVQNWRNVENSDSTNFLPKPEFVELRDKSTQGQVAEVLHYDSPQCHVDLASMDRRHRKSQSLDDMMAIQSIRWSRRRLARCCTKLDCYDSL</sequence>
<name>A0ABD3XGW3_SINWO</name>
<protein>
    <submittedName>
        <fullName evidence="3">Uncharacterized protein</fullName>
    </submittedName>
</protein>
<feature type="chain" id="PRO_5044772592" evidence="2">
    <location>
        <begin position="20"/>
        <end position="689"/>
    </location>
</feature>
<evidence type="ECO:0000313" key="4">
    <source>
        <dbReference type="Proteomes" id="UP001634394"/>
    </source>
</evidence>
<feature type="signal peptide" evidence="2">
    <location>
        <begin position="1"/>
        <end position="19"/>
    </location>
</feature>
<keyword evidence="4" id="KW-1185">Reference proteome</keyword>
<comment type="caution">
    <text evidence="3">The sequence shown here is derived from an EMBL/GenBank/DDBJ whole genome shotgun (WGS) entry which is preliminary data.</text>
</comment>
<evidence type="ECO:0000256" key="2">
    <source>
        <dbReference type="SAM" id="SignalP"/>
    </source>
</evidence>
<dbReference type="Proteomes" id="UP001634394">
    <property type="component" value="Unassembled WGS sequence"/>
</dbReference>